<feature type="region of interest" description="Disordered" evidence="2">
    <location>
        <begin position="1142"/>
        <end position="1169"/>
    </location>
</feature>
<feature type="compositionally biased region" description="Polar residues" evidence="2">
    <location>
        <begin position="369"/>
        <end position="378"/>
    </location>
</feature>
<feature type="compositionally biased region" description="Low complexity" evidence="2">
    <location>
        <begin position="255"/>
        <end position="287"/>
    </location>
</feature>
<accession>A0A9W6EYK0</accession>
<evidence type="ECO:0000313" key="4">
    <source>
        <dbReference type="Proteomes" id="UP001165080"/>
    </source>
</evidence>
<feature type="region of interest" description="Disordered" evidence="2">
    <location>
        <begin position="458"/>
        <end position="534"/>
    </location>
</feature>
<feature type="compositionally biased region" description="Low complexity" evidence="2">
    <location>
        <begin position="295"/>
        <end position="322"/>
    </location>
</feature>
<dbReference type="OrthoDB" id="550398at2759"/>
<dbReference type="Proteomes" id="UP001165080">
    <property type="component" value="Unassembled WGS sequence"/>
</dbReference>
<proteinExistence type="predicted"/>
<sequence>MQRQEEYPPPPSRHHDTNLASTHAPVRQQQAGAAGGALPPHMAHSHPSYAQPQYPQQARNNYQAPPSAAAQQDQRADPLPPHLQHMPPTQGRGGPSGQTPAARHSGIPDHLQPRPFSQQRDTSPRRRSHGQVQGVQQPKRPNPQQQSQPPPLQQQQQPLQQQQQQQQQQAMMGTYPPQGAATGVRHPGPSPQAMNASGPARTAPAVGAEAAYQAQMPYVSGGGSGAGPLPATPALDPVTDAAGQPTGAPAASWYQATGGAQHTQAQTGHFSAAAASAPQQQPMQQQQGPYETEYQQAPVYAAAPAAPQQHLQQPQSQQVQQQYPPPPSLQHAPPLQQQHQYQQQPYQQPSRPLPPDDDDVRQVPLGQHVSGQVPSLSGQAPVLHGTTGVNNNSAAQTASPEALQYPPPPAVQLTRATVEVTSTPVSFVQLVPQTAGIQVDHCGAVRVVAPPTQQEAAAAAAGAGSGQPAMPPSQHAATAVYGPAPTQQQQRQQQQQQAEPHAQPQRYSSMSGPSSALAQHPQPSQPQQQHVSREQPLPAAVIHSYDLSPAYQQPGANGGPSGTMWDEAAGHREAVPAYAPYASSRLDNGGGDGRAYLSAAAERSRPPPPTVQLPQDSGYVVYDDSVAGRYQGAAGGDGGQERRSSRPQAPELDGMAIDAYANSPGVQRIVIERLGSRGDGGGGGYMETVPPRRPSAGGGGRVSYTSVAQEPPLQLEVAISRAQKLLRAVAATRADGELMSGMLPQLLQNCEKRMHDLSCLLAVAKADASAAREAADAAEAAADKAAADAAKATAAAAAAEDDEELGNVRAGHFAFLLERSIRTVWPLDTPEHQLYRAVAETLLLEEGGRVVPVNNEEVRLKPYEMVGATLCNVAAVQERVAEVRAAGGTSTMVLLRDSKVAGFFDIKEHTHKQDPRSLQWLVRLKAEKLPSYAEVRRVLRFGIDTLLPPPPPAAAAPTPAAGARKSARERSSTKPESALPPPPPTQQQQRPSSGQLRSSSPTRGGRSSFTDADGGAAAPVPSLQLPFVGREPEGEEERQVLRHVALHLLSCKGKEIGLFQDRIETAAEKLPPHLAKVYGKGRVGLAELQLLLKSHPFFWVATKSVYTPDGLTCSSHACVSLHSNTILEFAYRANVVLEEREQEVAHQSKRRRTGPVGGAGGGGGGSADGADALEAWWQGMRSLRPSPQALGGGA</sequence>
<feature type="region of interest" description="Disordered" evidence="2">
    <location>
        <begin position="946"/>
        <end position="1027"/>
    </location>
</feature>
<evidence type="ECO:0000313" key="3">
    <source>
        <dbReference type="EMBL" id="GLC49156.1"/>
    </source>
</evidence>
<feature type="compositionally biased region" description="Low complexity" evidence="2">
    <location>
        <begin position="49"/>
        <end position="73"/>
    </location>
</feature>
<protein>
    <submittedName>
        <fullName evidence="3">Uncharacterized protein</fullName>
    </submittedName>
</protein>
<feature type="compositionally biased region" description="Low complexity" evidence="2">
    <location>
        <begin position="513"/>
        <end position="530"/>
    </location>
</feature>
<reference evidence="3 4" key="1">
    <citation type="journal article" date="2023" name="Commun. Biol.">
        <title>Reorganization of the ancestral sex-determining regions during the evolution of trioecy in Pleodorina starrii.</title>
        <authorList>
            <person name="Takahashi K."/>
            <person name="Suzuki S."/>
            <person name="Kawai-Toyooka H."/>
            <person name="Yamamoto K."/>
            <person name="Hamaji T."/>
            <person name="Ootsuki R."/>
            <person name="Yamaguchi H."/>
            <person name="Kawachi M."/>
            <person name="Higashiyama T."/>
            <person name="Nozaki H."/>
        </authorList>
    </citation>
    <scope>NUCLEOTIDE SEQUENCE [LARGE SCALE GENOMIC DNA]</scope>
    <source>
        <strain evidence="3 4">NIES-4479</strain>
    </source>
</reference>
<feature type="compositionally biased region" description="Polar residues" evidence="2">
    <location>
        <begin position="387"/>
        <end position="399"/>
    </location>
</feature>
<feature type="region of interest" description="Disordered" evidence="2">
    <location>
        <begin position="220"/>
        <end position="404"/>
    </location>
</feature>
<evidence type="ECO:0000256" key="1">
    <source>
        <dbReference type="SAM" id="Coils"/>
    </source>
</evidence>
<feature type="compositionally biased region" description="Gly residues" evidence="2">
    <location>
        <begin position="1155"/>
        <end position="1167"/>
    </location>
</feature>
<feature type="compositionally biased region" description="Low complexity" evidence="2">
    <location>
        <begin position="329"/>
        <end position="350"/>
    </location>
</feature>
<comment type="caution">
    <text evidence="3">The sequence shown here is derived from an EMBL/GenBank/DDBJ whole genome shotgun (WGS) entry which is preliminary data.</text>
</comment>
<dbReference type="EMBL" id="BRXU01000002">
    <property type="protein sequence ID" value="GLC49156.1"/>
    <property type="molecule type" value="Genomic_DNA"/>
</dbReference>
<feature type="region of interest" description="Disordered" evidence="2">
    <location>
        <begin position="1"/>
        <end position="206"/>
    </location>
</feature>
<organism evidence="3 4">
    <name type="scientific">Pleodorina starrii</name>
    <dbReference type="NCBI Taxonomy" id="330485"/>
    <lineage>
        <taxon>Eukaryota</taxon>
        <taxon>Viridiplantae</taxon>
        <taxon>Chlorophyta</taxon>
        <taxon>core chlorophytes</taxon>
        <taxon>Chlorophyceae</taxon>
        <taxon>CS clade</taxon>
        <taxon>Chlamydomonadales</taxon>
        <taxon>Volvocaceae</taxon>
        <taxon>Pleodorina</taxon>
    </lineage>
</organism>
<feature type="compositionally biased region" description="Low complexity" evidence="2">
    <location>
        <begin position="458"/>
        <end position="468"/>
    </location>
</feature>
<feature type="region of interest" description="Disordered" evidence="2">
    <location>
        <begin position="630"/>
        <end position="650"/>
    </location>
</feature>
<name>A0A9W6EYK0_9CHLO</name>
<keyword evidence="1" id="KW-0175">Coiled coil</keyword>
<dbReference type="AlphaFoldDB" id="A0A9W6EYK0"/>
<evidence type="ECO:0000256" key="2">
    <source>
        <dbReference type="SAM" id="MobiDB-lite"/>
    </source>
</evidence>
<feature type="coiled-coil region" evidence="1">
    <location>
        <begin position="761"/>
        <end position="802"/>
    </location>
</feature>
<feature type="compositionally biased region" description="Low complexity" evidence="2">
    <location>
        <begin position="483"/>
        <end position="505"/>
    </location>
</feature>
<keyword evidence="4" id="KW-1185">Reference proteome</keyword>
<gene>
    <name evidence="3" type="primary">PLEST004384</name>
    <name evidence="3" type="ORF">PLESTB_000188300</name>
</gene>
<feature type="compositionally biased region" description="Low complexity" evidence="2">
    <location>
        <begin position="136"/>
        <end position="169"/>
    </location>
</feature>
<feature type="compositionally biased region" description="Low complexity" evidence="2">
    <location>
        <begin position="986"/>
        <end position="1008"/>
    </location>
</feature>